<name>A0A177E5E5_9BACT</name>
<dbReference type="EMBL" id="LSFI01000082">
    <property type="protein sequence ID" value="OAG26721.1"/>
    <property type="molecule type" value="Genomic_DNA"/>
</dbReference>
<dbReference type="STRING" id="1795632.TH606_10835"/>
<proteinExistence type="predicted"/>
<comment type="caution">
    <text evidence="2">The sequence shown here is derived from an EMBL/GenBank/DDBJ whole genome shotgun (WGS) entry which is preliminary data.</text>
</comment>
<dbReference type="InterPro" id="IPR002716">
    <property type="entry name" value="PIN_dom"/>
</dbReference>
<sequence>MILYLDTSALVKLYVEEENSSTVEHAVSKAKIVATHLIAYVEAQAAFARLCRESVISEEMLENIQADFEKDWPHYMKIGLNQSLLERASEFAKAFALKAYDSLHLAAADLLLKKANEEVIFGCFDKKLNQAAKIIGFSLLS</sequence>
<dbReference type="Pfam" id="PF01850">
    <property type="entry name" value="PIN"/>
    <property type="match status" value="1"/>
</dbReference>
<feature type="domain" description="PIN" evidence="1">
    <location>
        <begin position="4"/>
        <end position="133"/>
    </location>
</feature>
<gene>
    <name evidence="2" type="ORF">TH606_10835</name>
</gene>
<accession>A0A177E5E5</accession>
<reference evidence="2 3" key="1">
    <citation type="submission" date="2016-02" db="EMBL/GenBank/DDBJ databases">
        <title>Draft genome sequence of Thermodesulfatator sp. S606.</title>
        <authorList>
            <person name="Lai Q."/>
            <person name="Cao J."/>
            <person name="Dupont S."/>
            <person name="Shao Z."/>
            <person name="Jebbar M."/>
            <person name="Alain K."/>
        </authorList>
    </citation>
    <scope>NUCLEOTIDE SEQUENCE [LARGE SCALE GENOMIC DNA]</scope>
    <source>
        <strain evidence="2 3">S606</strain>
    </source>
</reference>
<protein>
    <recommendedName>
        <fullName evidence="1">PIN domain-containing protein</fullName>
    </recommendedName>
</protein>
<dbReference type="SUPFAM" id="SSF88723">
    <property type="entry name" value="PIN domain-like"/>
    <property type="match status" value="1"/>
</dbReference>
<dbReference type="Proteomes" id="UP000076964">
    <property type="component" value="Unassembled WGS sequence"/>
</dbReference>
<dbReference type="CDD" id="cd09874">
    <property type="entry name" value="PIN_MT3492-like"/>
    <property type="match status" value="1"/>
</dbReference>
<evidence type="ECO:0000313" key="2">
    <source>
        <dbReference type="EMBL" id="OAG26721.1"/>
    </source>
</evidence>
<dbReference type="AlphaFoldDB" id="A0A177E5E5"/>
<organism evidence="2 3">
    <name type="scientific">Thermodesulfatator autotrophicus</name>
    <dbReference type="NCBI Taxonomy" id="1795632"/>
    <lineage>
        <taxon>Bacteria</taxon>
        <taxon>Pseudomonadati</taxon>
        <taxon>Thermodesulfobacteriota</taxon>
        <taxon>Thermodesulfobacteria</taxon>
        <taxon>Thermodesulfobacteriales</taxon>
        <taxon>Thermodesulfatatoraceae</taxon>
        <taxon>Thermodesulfatator</taxon>
    </lineage>
</organism>
<dbReference type="Gene3D" id="3.40.50.1010">
    <property type="entry name" value="5'-nuclease"/>
    <property type="match status" value="1"/>
</dbReference>
<evidence type="ECO:0000313" key="3">
    <source>
        <dbReference type="Proteomes" id="UP000076964"/>
    </source>
</evidence>
<keyword evidence="3" id="KW-1185">Reference proteome</keyword>
<evidence type="ECO:0000259" key="1">
    <source>
        <dbReference type="Pfam" id="PF01850"/>
    </source>
</evidence>
<dbReference type="InterPro" id="IPR029060">
    <property type="entry name" value="PIN-like_dom_sf"/>
</dbReference>
<dbReference type="RefSeq" id="WP_068543964.1">
    <property type="nucleotide sequence ID" value="NZ_LSFI01000082.1"/>
</dbReference>